<accession>E8LI94</accession>
<dbReference type="InterPro" id="IPR007053">
    <property type="entry name" value="LRAT_dom"/>
</dbReference>
<organism evidence="6 7">
    <name type="scientific">Succinatimonas hippei (strain DSM 22608 / JCM 16073 / KCTC 15190 / YIT 12066)</name>
    <dbReference type="NCBI Taxonomy" id="762983"/>
    <lineage>
        <taxon>Bacteria</taxon>
        <taxon>Pseudomonadati</taxon>
        <taxon>Pseudomonadota</taxon>
        <taxon>Gammaproteobacteria</taxon>
        <taxon>Aeromonadales</taxon>
        <taxon>Succinivibrionaceae</taxon>
        <taxon>Succinatimonas</taxon>
    </lineage>
</organism>
<dbReference type="Proteomes" id="UP000018458">
    <property type="component" value="Unassembled WGS sequence"/>
</dbReference>
<evidence type="ECO:0000313" key="7">
    <source>
        <dbReference type="Proteomes" id="UP000018458"/>
    </source>
</evidence>
<evidence type="ECO:0000256" key="2">
    <source>
        <dbReference type="ARBA" id="ARBA00022801"/>
    </source>
</evidence>
<dbReference type="STRING" id="762983.HMPREF9444_00409"/>
<evidence type="ECO:0000259" key="5">
    <source>
        <dbReference type="PROSITE" id="PS51934"/>
    </source>
</evidence>
<proteinExistence type="predicted"/>
<dbReference type="InterPro" id="IPR051496">
    <property type="entry name" value="H-rev107_PLA/AT"/>
</dbReference>
<evidence type="ECO:0000256" key="1">
    <source>
        <dbReference type="ARBA" id="ARBA00022679"/>
    </source>
</evidence>
<dbReference type="Pfam" id="PF04970">
    <property type="entry name" value="LRAT"/>
    <property type="match status" value="1"/>
</dbReference>
<dbReference type="GO" id="GO:0016410">
    <property type="term" value="F:N-acyltransferase activity"/>
    <property type="evidence" value="ECO:0007669"/>
    <property type="project" value="TreeGrafter"/>
</dbReference>
<feature type="coiled-coil region" evidence="4">
    <location>
        <begin position="182"/>
        <end position="220"/>
    </location>
</feature>
<dbReference type="PROSITE" id="PS51934">
    <property type="entry name" value="LRAT"/>
    <property type="match status" value="1"/>
</dbReference>
<dbReference type="OrthoDB" id="9812095at2"/>
<keyword evidence="4" id="KW-0175">Coiled coil</keyword>
<dbReference type="RefSeq" id="WP_009142632.1">
    <property type="nucleotide sequence ID" value="NZ_GL830955.1"/>
</dbReference>
<dbReference type="GO" id="GO:0004623">
    <property type="term" value="F:phospholipase A2 activity"/>
    <property type="evidence" value="ECO:0007669"/>
    <property type="project" value="TreeGrafter"/>
</dbReference>
<evidence type="ECO:0000313" key="6">
    <source>
        <dbReference type="EMBL" id="EFY07754.1"/>
    </source>
</evidence>
<dbReference type="Gene3D" id="3.90.1720.10">
    <property type="entry name" value="endopeptidase domain like (from Nostoc punctiforme)"/>
    <property type="match status" value="2"/>
</dbReference>
<evidence type="ECO:0000256" key="3">
    <source>
        <dbReference type="ARBA" id="ARBA00023098"/>
    </source>
</evidence>
<comment type="caution">
    <text evidence="6">The sequence shown here is derived from an EMBL/GenBank/DDBJ whole genome shotgun (WGS) entry which is preliminary data.</text>
</comment>
<dbReference type="eggNOG" id="COG1842">
    <property type="taxonomic scope" value="Bacteria"/>
</dbReference>
<keyword evidence="2" id="KW-0378">Hydrolase</keyword>
<reference evidence="6 7" key="1">
    <citation type="submission" date="2011-01" db="EMBL/GenBank/DDBJ databases">
        <authorList>
            <person name="Weinstock G."/>
            <person name="Sodergren E."/>
            <person name="Clifton S."/>
            <person name="Fulton L."/>
            <person name="Fulton B."/>
            <person name="Courtney L."/>
            <person name="Fronick C."/>
            <person name="Harrison M."/>
            <person name="Strong C."/>
            <person name="Farmer C."/>
            <person name="Delahaunty K."/>
            <person name="Markovic C."/>
            <person name="Hall O."/>
            <person name="Minx P."/>
            <person name="Tomlinson C."/>
            <person name="Mitreva M."/>
            <person name="Hou S."/>
            <person name="Chen J."/>
            <person name="Wollam A."/>
            <person name="Pepin K.H."/>
            <person name="Johnson M."/>
            <person name="Bhonagiri V."/>
            <person name="Zhang X."/>
            <person name="Suruliraj S."/>
            <person name="Warren W."/>
            <person name="Chinwalla A."/>
            <person name="Mardis E.R."/>
            <person name="Wilson R.K."/>
        </authorList>
    </citation>
    <scope>NUCLEOTIDE SEQUENCE [LARGE SCALE GENOMIC DNA]</scope>
    <source>
        <strain evidence="7">DSM 22608 / JCM 16073 / KCTC 15190 / YIT 12066</strain>
    </source>
</reference>
<dbReference type="GO" id="GO:0005737">
    <property type="term" value="C:cytoplasm"/>
    <property type="evidence" value="ECO:0007669"/>
    <property type="project" value="TreeGrafter"/>
</dbReference>
<dbReference type="PANTHER" id="PTHR13943">
    <property type="entry name" value="HRAS-LIKE SUPPRESSOR - RELATED"/>
    <property type="match status" value="1"/>
</dbReference>
<name>E8LI94_SUCHY</name>
<evidence type="ECO:0000256" key="4">
    <source>
        <dbReference type="SAM" id="Coils"/>
    </source>
</evidence>
<dbReference type="GO" id="GO:0008970">
    <property type="term" value="F:phospholipase A1 activity"/>
    <property type="evidence" value="ECO:0007669"/>
    <property type="project" value="TreeGrafter"/>
</dbReference>
<dbReference type="HOGENOM" id="CLU_1199286_0_0_6"/>
<keyword evidence="1" id="KW-0808">Transferase</keyword>
<dbReference type="EMBL" id="AEVO01000017">
    <property type="protein sequence ID" value="EFY07754.1"/>
    <property type="molecule type" value="Genomic_DNA"/>
</dbReference>
<feature type="domain" description="LRAT" evidence="5">
    <location>
        <begin position="22"/>
        <end position="116"/>
    </location>
</feature>
<keyword evidence="3" id="KW-0443">Lipid metabolism</keyword>
<sequence length="231" mass="26403">MPKNNAKSHQTAKRLKLKQGDHLVAQRVLYTHHGLYIDEGYVAEYSLDYGVHLILLDEFIADSKLRLRCHDQAKYSPQEAVERAKSRLGECSYNLLFSNCEHFVNWCIEGKEYSRQVDNIIGIFPPLAMASMVKELSDSAFDVIYNKKDLKDAINQAAASSNINPIIKTGEIIEDVSGINVLNELEQQTAALKQNIKKFKSKRKSEISDLKQDIKDLQNTLINVWQNDEQY</sequence>
<dbReference type="AlphaFoldDB" id="E8LI94"/>
<keyword evidence="7" id="KW-1185">Reference proteome</keyword>
<protein>
    <recommendedName>
        <fullName evidence="5">LRAT domain-containing protein</fullName>
    </recommendedName>
</protein>
<dbReference type="GO" id="GO:0070292">
    <property type="term" value="P:N-acylphosphatidylethanolamine metabolic process"/>
    <property type="evidence" value="ECO:0007669"/>
    <property type="project" value="TreeGrafter"/>
</dbReference>
<dbReference type="PANTHER" id="PTHR13943:SF77">
    <property type="entry name" value="LRAT DOMAIN-CONTAINING PROTEIN"/>
    <property type="match status" value="1"/>
</dbReference>
<gene>
    <name evidence="6" type="ORF">HMPREF9444_00409</name>
</gene>